<name>A0A5C3NZV7_9APHY</name>
<reference evidence="2 3" key="1">
    <citation type="journal article" date="2019" name="Nat. Ecol. Evol.">
        <title>Megaphylogeny resolves global patterns of mushroom evolution.</title>
        <authorList>
            <person name="Varga T."/>
            <person name="Krizsan K."/>
            <person name="Foldi C."/>
            <person name="Dima B."/>
            <person name="Sanchez-Garcia M."/>
            <person name="Sanchez-Ramirez S."/>
            <person name="Szollosi G.J."/>
            <person name="Szarkandi J.G."/>
            <person name="Papp V."/>
            <person name="Albert L."/>
            <person name="Andreopoulos W."/>
            <person name="Angelini C."/>
            <person name="Antonin V."/>
            <person name="Barry K.W."/>
            <person name="Bougher N.L."/>
            <person name="Buchanan P."/>
            <person name="Buyck B."/>
            <person name="Bense V."/>
            <person name="Catcheside P."/>
            <person name="Chovatia M."/>
            <person name="Cooper J."/>
            <person name="Damon W."/>
            <person name="Desjardin D."/>
            <person name="Finy P."/>
            <person name="Geml J."/>
            <person name="Haridas S."/>
            <person name="Hughes K."/>
            <person name="Justo A."/>
            <person name="Karasinski D."/>
            <person name="Kautmanova I."/>
            <person name="Kiss B."/>
            <person name="Kocsube S."/>
            <person name="Kotiranta H."/>
            <person name="LaButti K.M."/>
            <person name="Lechner B.E."/>
            <person name="Liimatainen K."/>
            <person name="Lipzen A."/>
            <person name="Lukacs Z."/>
            <person name="Mihaltcheva S."/>
            <person name="Morgado L.N."/>
            <person name="Niskanen T."/>
            <person name="Noordeloos M.E."/>
            <person name="Ohm R.A."/>
            <person name="Ortiz-Santana B."/>
            <person name="Ovrebo C."/>
            <person name="Racz N."/>
            <person name="Riley R."/>
            <person name="Savchenko A."/>
            <person name="Shiryaev A."/>
            <person name="Soop K."/>
            <person name="Spirin V."/>
            <person name="Szebenyi C."/>
            <person name="Tomsovsky M."/>
            <person name="Tulloss R.E."/>
            <person name="Uehling J."/>
            <person name="Grigoriev I.V."/>
            <person name="Vagvolgyi C."/>
            <person name="Papp T."/>
            <person name="Martin F.M."/>
            <person name="Miettinen O."/>
            <person name="Hibbett D.S."/>
            <person name="Nagy L.G."/>
        </authorList>
    </citation>
    <scope>NUCLEOTIDE SEQUENCE [LARGE SCALE GENOMIC DNA]</scope>
    <source>
        <strain evidence="2 3">HHB13444</strain>
    </source>
</reference>
<gene>
    <name evidence="2" type="ORF">K466DRAFT_603582</name>
</gene>
<feature type="compositionally biased region" description="Gly residues" evidence="1">
    <location>
        <begin position="1"/>
        <end position="10"/>
    </location>
</feature>
<feature type="region of interest" description="Disordered" evidence="1">
    <location>
        <begin position="43"/>
        <end position="70"/>
    </location>
</feature>
<dbReference type="AlphaFoldDB" id="A0A5C3NZV7"/>
<dbReference type="Proteomes" id="UP000308197">
    <property type="component" value="Unassembled WGS sequence"/>
</dbReference>
<proteinExistence type="predicted"/>
<evidence type="ECO:0000313" key="2">
    <source>
        <dbReference type="EMBL" id="TFK82562.1"/>
    </source>
</evidence>
<evidence type="ECO:0000256" key="1">
    <source>
        <dbReference type="SAM" id="MobiDB-lite"/>
    </source>
</evidence>
<feature type="region of interest" description="Disordered" evidence="1">
    <location>
        <begin position="1"/>
        <end position="26"/>
    </location>
</feature>
<sequence>MSMGGWGLGVGKEEHSAEEEDEENMDWDQAQEMLEQLVGLGLKADSVPGSSGAPLQDARRRQPPIEGYKI</sequence>
<keyword evidence="3" id="KW-1185">Reference proteome</keyword>
<protein>
    <submittedName>
        <fullName evidence="2">Uncharacterized protein</fullName>
    </submittedName>
</protein>
<dbReference type="EMBL" id="ML211473">
    <property type="protein sequence ID" value="TFK82562.1"/>
    <property type="molecule type" value="Genomic_DNA"/>
</dbReference>
<evidence type="ECO:0000313" key="3">
    <source>
        <dbReference type="Proteomes" id="UP000308197"/>
    </source>
</evidence>
<dbReference type="InParanoid" id="A0A5C3NZV7"/>
<organism evidence="2 3">
    <name type="scientific">Polyporus arcularius HHB13444</name>
    <dbReference type="NCBI Taxonomy" id="1314778"/>
    <lineage>
        <taxon>Eukaryota</taxon>
        <taxon>Fungi</taxon>
        <taxon>Dikarya</taxon>
        <taxon>Basidiomycota</taxon>
        <taxon>Agaricomycotina</taxon>
        <taxon>Agaricomycetes</taxon>
        <taxon>Polyporales</taxon>
        <taxon>Polyporaceae</taxon>
        <taxon>Polyporus</taxon>
    </lineage>
</organism>
<feature type="compositionally biased region" description="Acidic residues" evidence="1">
    <location>
        <begin position="16"/>
        <end position="26"/>
    </location>
</feature>
<accession>A0A5C3NZV7</accession>